<organism evidence="12 13">
    <name type="scientific">Ophiophagus hannah</name>
    <name type="common">King cobra</name>
    <name type="synonym">Naja hannah</name>
    <dbReference type="NCBI Taxonomy" id="8665"/>
    <lineage>
        <taxon>Eukaryota</taxon>
        <taxon>Metazoa</taxon>
        <taxon>Chordata</taxon>
        <taxon>Craniata</taxon>
        <taxon>Vertebrata</taxon>
        <taxon>Euteleostomi</taxon>
        <taxon>Lepidosauria</taxon>
        <taxon>Squamata</taxon>
        <taxon>Bifurcata</taxon>
        <taxon>Unidentata</taxon>
        <taxon>Episquamata</taxon>
        <taxon>Toxicofera</taxon>
        <taxon>Serpentes</taxon>
        <taxon>Colubroidea</taxon>
        <taxon>Elapidae</taxon>
        <taxon>Elapinae</taxon>
        <taxon>Ophiophagus</taxon>
    </lineage>
</organism>
<keyword evidence="4 10" id="KW-0805">Transcription regulation</keyword>
<keyword evidence="6 10" id="KW-0804">Transcription</keyword>
<dbReference type="Gene3D" id="1.20.58.1710">
    <property type="match status" value="1"/>
</dbReference>
<comment type="caution">
    <text evidence="12">The sequence shown here is derived from an EMBL/GenBank/DDBJ whole genome shotgun (WGS) entry which is preliminary data.</text>
</comment>
<dbReference type="FunFam" id="1.20.58.1710:FF:000001">
    <property type="entry name" value="Mediator of RNA polymerase II transcription subunit 8"/>
    <property type="match status" value="1"/>
</dbReference>
<dbReference type="Proteomes" id="UP000018936">
    <property type="component" value="Unassembled WGS sequence"/>
</dbReference>
<dbReference type="InterPro" id="IPR019364">
    <property type="entry name" value="Mediatior_Med8_fun/met"/>
</dbReference>
<evidence type="ECO:0000256" key="2">
    <source>
        <dbReference type="ARBA" id="ARBA00005716"/>
    </source>
</evidence>
<reference evidence="12 13" key="1">
    <citation type="journal article" date="2013" name="Proc. Natl. Acad. Sci. U.S.A.">
        <title>The king cobra genome reveals dynamic gene evolution and adaptation in the snake venom system.</title>
        <authorList>
            <person name="Vonk F.J."/>
            <person name="Casewell N.R."/>
            <person name="Henkel C.V."/>
            <person name="Heimberg A.M."/>
            <person name="Jansen H.J."/>
            <person name="McCleary R.J."/>
            <person name="Kerkkamp H.M."/>
            <person name="Vos R.A."/>
            <person name="Guerreiro I."/>
            <person name="Calvete J.J."/>
            <person name="Wuster W."/>
            <person name="Woods A.E."/>
            <person name="Logan J.M."/>
            <person name="Harrison R.A."/>
            <person name="Castoe T.A."/>
            <person name="de Koning A.P."/>
            <person name="Pollock D.D."/>
            <person name="Yandell M."/>
            <person name="Calderon D."/>
            <person name="Renjifo C."/>
            <person name="Currier R.B."/>
            <person name="Salgado D."/>
            <person name="Pla D."/>
            <person name="Sanz L."/>
            <person name="Hyder A.S."/>
            <person name="Ribeiro J.M."/>
            <person name="Arntzen J.W."/>
            <person name="van den Thillart G.E."/>
            <person name="Boetzer M."/>
            <person name="Pirovano W."/>
            <person name="Dirks R.P."/>
            <person name="Spaink H.P."/>
            <person name="Duboule D."/>
            <person name="McGlinn E."/>
            <person name="Kini R.M."/>
            <person name="Richardson M.K."/>
        </authorList>
    </citation>
    <scope>NUCLEOTIDE SEQUENCE</scope>
    <source>
        <tissue evidence="12">Blood</tissue>
    </source>
</reference>
<evidence type="ECO:0000256" key="6">
    <source>
        <dbReference type="ARBA" id="ARBA00023163"/>
    </source>
</evidence>
<sequence>MFNLIVCPFQREEKQLELSLEALISQVADLKNSLVSFIYKLENEYDRLTWPSVLDSFALLSGQLNTLNKVLKHEKTPLLRNQRQTEGRVPVFSHEVVPDHLRTKPDPEKQIQSLNKMCSNLLEKINKEDRESESGGLRQNKQTFNPADTNALVAAVAFGKGLSNRRPPGVGSSVPTSQQAANAIIAGASTMQQVQMSGAPNQPQPMLGGVQMPQAGQPGKMPSGIKTNIKSASMHPYQR</sequence>
<name>V8NVY9_OPHHA</name>
<evidence type="ECO:0000313" key="13">
    <source>
        <dbReference type="Proteomes" id="UP000018936"/>
    </source>
</evidence>
<dbReference type="OrthoDB" id="150687at2759"/>
<comment type="subcellular location">
    <subcellularLocation>
        <location evidence="1 10">Nucleus</location>
    </subcellularLocation>
</comment>
<keyword evidence="13" id="KW-1185">Reference proteome</keyword>
<evidence type="ECO:0000256" key="1">
    <source>
        <dbReference type="ARBA" id="ARBA00004123"/>
    </source>
</evidence>
<evidence type="ECO:0000256" key="10">
    <source>
        <dbReference type="RuleBase" id="RU364144"/>
    </source>
</evidence>
<dbReference type="Pfam" id="PF10232">
    <property type="entry name" value="Med8"/>
    <property type="match status" value="1"/>
</dbReference>
<dbReference type="EMBL" id="AZIM01001567">
    <property type="protein sequence ID" value="ETE66409.1"/>
    <property type="molecule type" value="Genomic_DNA"/>
</dbReference>
<comment type="similarity">
    <text evidence="2 10">Belongs to the Mediator complex subunit 8 family.</text>
</comment>
<gene>
    <name evidence="10 12" type="primary">MED8</name>
    <name evidence="12" type="ORF">L345_07810</name>
</gene>
<dbReference type="GO" id="GO:0016592">
    <property type="term" value="C:mediator complex"/>
    <property type="evidence" value="ECO:0007669"/>
    <property type="project" value="InterPro"/>
</dbReference>
<evidence type="ECO:0000256" key="7">
    <source>
        <dbReference type="ARBA" id="ARBA00023242"/>
    </source>
</evidence>
<evidence type="ECO:0000313" key="12">
    <source>
        <dbReference type="EMBL" id="ETE66409.1"/>
    </source>
</evidence>
<feature type="region of interest" description="Disordered" evidence="11">
    <location>
        <begin position="192"/>
        <end position="239"/>
    </location>
</feature>
<accession>V8NVY9</accession>
<evidence type="ECO:0000256" key="9">
    <source>
        <dbReference type="ARBA" id="ARBA00031261"/>
    </source>
</evidence>
<evidence type="ECO:0000256" key="4">
    <source>
        <dbReference type="ARBA" id="ARBA00023015"/>
    </source>
</evidence>
<comment type="function">
    <text evidence="8">Component of the Mediator complex, a coactivator involved in the regulated transcription of nearly all RNA polymerase II-dependent genes. Mediator functions as a bridge to convey information from gene-specific regulatory proteins to the basal RNA polymerase II transcription machinery. Mediator is recruited to promoters by direct interactions with regulatory proteins and serves as a scaffold for the assembly of a functional preinitiation complex with RNA polymerase II and the general transcription factors. May play a role as a target recruitment subunit in E3 ubiquitin-protein ligase complexes and thus in ubiquitination and subsequent proteasomal degradation of target proteins.</text>
</comment>
<keyword evidence="7 10" id="KW-0539">Nucleus</keyword>
<dbReference type="PANTHER" id="PTHR13074:SF9">
    <property type="entry name" value="MEDIATOR OF RNA POLYMERASE II TRANSCRIPTION SUBUNIT 8"/>
    <property type="match status" value="1"/>
</dbReference>
<evidence type="ECO:0000256" key="3">
    <source>
        <dbReference type="ARBA" id="ARBA00020637"/>
    </source>
</evidence>
<dbReference type="GO" id="GO:0000978">
    <property type="term" value="F:RNA polymerase II cis-regulatory region sequence-specific DNA binding"/>
    <property type="evidence" value="ECO:0007669"/>
    <property type="project" value="TreeGrafter"/>
</dbReference>
<feature type="non-terminal residue" evidence="12">
    <location>
        <position position="1"/>
    </location>
</feature>
<keyword evidence="5 10" id="KW-0010">Activator</keyword>
<dbReference type="AlphaFoldDB" id="V8NVY9"/>
<protein>
    <recommendedName>
        <fullName evidence="3 10">Mediator of RNA polymerase II transcription subunit 8</fullName>
    </recommendedName>
    <alternativeName>
        <fullName evidence="9 10">Mediator complex subunit 8</fullName>
    </alternativeName>
</protein>
<evidence type="ECO:0000256" key="11">
    <source>
        <dbReference type="SAM" id="MobiDB-lite"/>
    </source>
</evidence>
<dbReference type="GO" id="GO:0070847">
    <property type="term" value="C:core mediator complex"/>
    <property type="evidence" value="ECO:0007669"/>
    <property type="project" value="TreeGrafter"/>
</dbReference>
<feature type="compositionally biased region" description="Polar residues" evidence="11">
    <location>
        <begin position="192"/>
        <end position="201"/>
    </location>
</feature>
<dbReference type="PANTHER" id="PTHR13074">
    <property type="entry name" value="MEDIATOR OF RNA POLYMERASE II TRANSCRIPTION SUBUNIT 8"/>
    <property type="match status" value="1"/>
</dbReference>
<proteinExistence type="inferred from homology"/>
<dbReference type="GO" id="GO:0003712">
    <property type="term" value="F:transcription coregulator activity"/>
    <property type="evidence" value="ECO:0007669"/>
    <property type="project" value="InterPro"/>
</dbReference>
<dbReference type="GO" id="GO:0006357">
    <property type="term" value="P:regulation of transcription by RNA polymerase II"/>
    <property type="evidence" value="ECO:0007669"/>
    <property type="project" value="InterPro"/>
</dbReference>
<evidence type="ECO:0000256" key="8">
    <source>
        <dbReference type="ARBA" id="ARBA00025248"/>
    </source>
</evidence>
<evidence type="ECO:0000256" key="5">
    <source>
        <dbReference type="ARBA" id="ARBA00023159"/>
    </source>
</evidence>
<comment type="subunit">
    <text evidence="10">Component of the Mediator complex.</text>
</comment>